<dbReference type="AlphaFoldDB" id="A0A6A0H7A1"/>
<gene>
    <name evidence="2" type="ORF">HAZT_HAZT006945</name>
</gene>
<evidence type="ECO:0000256" key="1">
    <source>
        <dbReference type="SAM" id="Coils"/>
    </source>
</evidence>
<reference evidence="2" key="2">
    <citation type="journal article" date="2018" name="Environ. Sci. Technol.">
        <title>The Toxicogenome of Hyalella azteca: A Model for Sediment Ecotoxicology and Evolutionary Toxicology.</title>
        <authorList>
            <person name="Poynton H.C."/>
            <person name="Hasenbein S."/>
            <person name="Benoit J.B."/>
            <person name="Sepulveda M.S."/>
            <person name="Poelchau M.F."/>
            <person name="Hughes D.S.T."/>
            <person name="Murali S.C."/>
            <person name="Chen S."/>
            <person name="Glastad K.M."/>
            <person name="Goodisman M.A.D."/>
            <person name="Werren J.H."/>
            <person name="Vineis J.H."/>
            <person name="Bowen J.L."/>
            <person name="Friedrich M."/>
            <person name="Jones J."/>
            <person name="Robertson H.M."/>
            <person name="Feyereisen R."/>
            <person name="Mechler-Hickson A."/>
            <person name="Mathers N."/>
            <person name="Lee C.E."/>
            <person name="Colbourne J.K."/>
            <person name="Biales A."/>
            <person name="Johnston J.S."/>
            <person name="Wellborn G.A."/>
            <person name="Rosendale A.J."/>
            <person name="Cridge A.G."/>
            <person name="Munoz-Torres M.C."/>
            <person name="Bain P.A."/>
            <person name="Manny A.R."/>
            <person name="Major K.M."/>
            <person name="Lambert F.N."/>
            <person name="Vulpe C.D."/>
            <person name="Tuck P."/>
            <person name="Blalock B.J."/>
            <person name="Lin Y.Y."/>
            <person name="Smith M.E."/>
            <person name="Ochoa-Acuna H."/>
            <person name="Chen M.M."/>
            <person name="Childers C.P."/>
            <person name="Qu J."/>
            <person name="Dugan S."/>
            <person name="Lee S.L."/>
            <person name="Chao H."/>
            <person name="Dinh H."/>
            <person name="Han Y."/>
            <person name="Doddapaneni H."/>
            <person name="Worley K.C."/>
            <person name="Muzny D.M."/>
            <person name="Gibbs R.A."/>
            <person name="Richards S."/>
        </authorList>
    </citation>
    <scope>NUCLEOTIDE SEQUENCE</scope>
    <source>
        <strain evidence="2">HAZT.00-mixed</strain>
        <tissue evidence="2">Whole organism</tissue>
    </source>
</reference>
<protein>
    <submittedName>
        <fullName evidence="2">Uncharacterized protein</fullName>
    </submittedName>
</protein>
<dbReference type="EMBL" id="JQDR03006504">
    <property type="protein sequence ID" value="KAA0200132.1"/>
    <property type="molecule type" value="Genomic_DNA"/>
</dbReference>
<reference evidence="2" key="1">
    <citation type="submission" date="2014-08" db="EMBL/GenBank/DDBJ databases">
        <authorList>
            <person name="Murali S."/>
            <person name="Richards S."/>
            <person name="Bandaranaike D."/>
            <person name="Bellair M."/>
            <person name="Blankenburg K."/>
            <person name="Chao H."/>
            <person name="Dinh H."/>
            <person name="Doddapaneni H."/>
            <person name="Dugan-Rocha S."/>
            <person name="Elkadiri S."/>
            <person name="Gnanaolivu R."/>
            <person name="Hughes D."/>
            <person name="Lee S."/>
            <person name="Li M."/>
            <person name="Ming W."/>
            <person name="Munidasa M."/>
            <person name="Muniz J."/>
            <person name="Nguyen L."/>
            <person name="Osuji N."/>
            <person name="Pu L.-L."/>
            <person name="Puazo M."/>
            <person name="Skinner E."/>
            <person name="Qu C."/>
            <person name="Quiroz J."/>
            <person name="Raj R."/>
            <person name="Weissenberger G."/>
            <person name="Xin Y."/>
            <person name="Zou X."/>
            <person name="Han Y."/>
            <person name="Worley K."/>
            <person name="Muzny D."/>
            <person name="Gibbs R."/>
        </authorList>
    </citation>
    <scope>NUCLEOTIDE SEQUENCE</scope>
    <source>
        <strain evidence="2">HAZT.00-mixed</strain>
        <tissue evidence="2">Whole organism</tissue>
    </source>
</reference>
<comment type="caution">
    <text evidence="2">The sequence shown here is derived from an EMBL/GenBank/DDBJ whole genome shotgun (WGS) entry which is preliminary data.</text>
</comment>
<evidence type="ECO:0000313" key="2">
    <source>
        <dbReference type="EMBL" id="KAA0200132.1"/>
    </source>
</evidence>
<proteinExistence type="predicted"/>
<accession>A0A6A0H7A1</accession>
<dbReference type="Proteomes" id="UP000711488">
    <property type="component" value="Unassembled WGS sequence"/>
</dbReference>
<feature type="coiled-coil region" evidence="1">
    <location>
        <begin position="24"/>
        <end position="51"/>
    </location>
</feature>
<name>A0A6A0H7A1_HYAAZ</name>
<reference evidence="2" key="3">
    <citation type="submission" date="2019-06" db="EMBL/GenBank/DDBJ databases">
        <authorList>
            <person name="Poynton C."/>
            <person name="Hasenbein S."/>
            <person name="Benoit J.B."/>
            <person name="Sepulveda M.S."/>
            <person name="Poelchau M.F."/>
            <person name="Murali S.C."/>
            <person name="Chen S."/>
            <person name="Glastad K.M."/>
            <person name="Werren J.H."/>
            <person name="Vineis J.H."/>
            <person name="Bowen J.L."/>
            <person name="Friedrich M."/>
            <person name="Jones J."/>
            <person name="Robertson H.M."/>
            <person name="Feyereisen R."/>
            <person name="Mechler-Hickson A."/>
            <person name="Mathers N."/>
            <person name="Lee C.E."/>
            <person name="Colbourne J.K."/>
            <person name="Biales A."/>
            <person name="Johnston J.S."/>
            <person name="Wellborn G.A."/>
            <person name="Rosendale A.J."/>
            <person name="Cridge A.G."/>
            <person name="Munoz-Torres M.C."/>
            <person name="Bain P.A."/>
            <person name="Manny A.R."/>
            <person name="Major K.M."/>
            <person name="Lambert F.N."/>
            <person name="Vulpe C.D."/>
            <person name="Tuck P."/>
            <person name="Blalock B.J."/>
            <person name="Lin Y.-Y."/>
            <person name="Smith M.E."/>
            <person name="Ochoa-Acuna H."/>
            <person name="Chen M.-J.M."/>
            <person name="Childers C.P."/>
            <person name="Qu J."/>
            <person name="Dugan S."/>
            <person name="Lee S.L."/>
            <person name="Chao H."/>
            <person name="Dinh H."/>
            <person name="Han Y."/>
            <person name="Doddapaneni H."/>
            <person name="Worley K.C."/>
            <person name="Muzny D.M."/>
            <person name="Gibbs R.A."/>
            <person name="Richards S."/>
        </authorList>
    </citation>
    <scope>NUCLEOTIDE SEQUENCE</scope>
    <source>
        <strain evidence="2">HAZT.00-mixed</strain>
        <tissue evidence="2">Whole organism</tissue>
    </source>
</reference>
<organism evidence="2">
    <name type="scientific">Hyalella azteca</name>
    <name type="common">Amphipod</name>
    <dbReference type="NCBI Taxonomy" id="294128"/>
    <lineage>
        <taxon>Eukaryota</taxon>
        <taxon>Metazoa</taxon>
        <taxon>Ecdysozoa</taxon>
        <taxon>Arthropoda</taxon>
        <taxon>Crustacea</taxon>
        <taxon>Multicrustacea</taxon>
        <taxon>Malacostraca</taxon>
        <taxon>Eumalacostraca</taxon>
        <taxon>Peracarida</taxon>
        <taxon>Amphipoda</taxon>
        <taxon>Senticaudata</taxon>
        <taxon>Talitrida</taxon>
        <taxon>Talitroidea</taxon>
        <taxon>Hyalellidae</taxon>
        <taxon>Hyalella</taxon>
    </lineage>
</organism>
<sequence>MSEESESVNEEERSLFRPFTRESLAALEARIAEEHAKQKELQKKKEEAELRLFLLLTCVLWVDSSERYTHVPTVRYSHIPTVRYTHIPTVRYTHIPTVRYTHIPTVRYTHIPTKVSLK</sequence>
<keyword evidence="1" id="KW-0175">Coiled coil</keyword>